<evidence type="ECO:0000313" key="1">
    <source>
        <dbReference type="EMBL" id="EAY26862.1"/>
    </source>
</evidence>
<dbReference type="AlphaFoldDB" id="A1ZRX4"/>
<sequence length="339" mass="38871">MSSKSNHVIQQRFLQKLKAIIPSNYSLVDELADLLQISTDSAYRRIRGETAVSMDEVVRLCQHYKIPLGLLGADQTDGVTFNYKLVSDHTESFKEYLTKLLADLQKIRSAHPNQVIYAAADVPLFHHFNYPEQAAFKFFYWLNSVSNLPTLEGKSFTPSVIPAELIALGKQVYDVYCDIPSIEIWTEESANSTIKQIDYYWEAGLFEQQDDAVLVVEQLAEMLNSIQKMAKQRNKNLANPANNRRDEKENFLLYHSEIQIGNNNILVQVGSTKVNYLRHQTFNYMYTTNTRFCNETEAWMANLISKSILISGVSEKQRYQFFKGIQKNVAQLLAKVKEG</sequence>
<dbReference type="eggNOG" id="ENOG502ZA1C">
    <property type="taxonomic scope" value="Bacteria"/>
</dbReference>
<accession>A1ZRX4</accession>
<keyword evidence="2" id="KW-1185">Reference proteome</keyword>
<evidence type="ECO:0000313" key="2">
    <source>
        <dbReference type="Proteomes" id="UP000004095"/>
    </source>
</evidence>
<name>A1ZRX4_MICM2</name>
<evidence type="ECO:0008006" key="3">
    <source>
        <dbReference type="Google" id="ProtNLM"/>
    </source>
</evidence>
<dbReference type="OrthoDB" id="1098026at2"/>
<proteinExistence type="predicted"/>
<dbReference type="RefSeq" id="WP_002700127.1">
    <property type="nucleotide sequence ID" value="NZ_AAWS01000029.1"/>
</dbReference>
<comment type="caution">
    <text evidence="1">The sequence shown here is derived from an EMBL/GenBank/DDBJ whole genome shotgun (WGS) entry which is preliminary data.</text>
</comment>
<dbReference type="EMBL" id="AAWS01000029">
    <property type="protein sequence ID" value="EAY26862.1"/>
    <property type="molecule type" value="Genomic_DNA"/>
</dbReference>
<gene>
    <name evidence="1" type="ORF">M23134_04812</name>
</gene>
<organism evidence="1 2">
    <name type="scientific">Microscilla marina ATCC 23134</name>
    <dbReference type="NCBI Taxonomy" id="313606"/>
    <lineage>
        <taxon>Bacteria</taxon>
        <taxon>Pseudomonadati</taxon>
        <taxon>Bacteroidota</taxon>
        <taxon>Cytophagia</taxon>
        <taxon>Cytophagales</taxon>
        <taxon>Microscillaceae</taxon>
        <taxon>Microscilla</taxon>
    </lineage>
</organism>
<reference evidence="1 2" key="1">
    <citation type="submission" date="2007-01" db="EMBL/GenBank/DDBJ databases">
        <authorList>
            <person name="Haygood M."/>
            <person name="Podell S."/>
            <person name="Anderson C."/>
            <person name="Hopkinson B."/>
            <person name="Roe K."/>
            <person name="Barbeau K."/>
            <person name="Gaasterland T."/>
            <person name="Ferriera S."/>
            <person name="Johnson J."/>
            <person name="Kravitz S."/>
            <person name="Beeson K."/>
            <person name="Sutton G."/>
            <person name="Rogers Y.-H."/>
            <person name="Friedman R."/>
            <person name="Frazier M."/>
            <person name="Venter J.C."/>
        </authorList>
    </citation>
    <scope>NUCLEOTIDE SEQUENCE [LARGE SCALE GENOMIC DNA]</scope>
    <source>
        <strain evidence="1 2">ATCC 23134</strain>
    </source>
</reference>
<protein>
    <recommendedName>
        <fullName evidence="3">Transcription regulator BetR N-terminal domain-containing protein</fullName>
    </recommendedName>
</protein>
<dbReference type="Proteomes" id="UP000004095">
    <property type="component" value="Unassembled WGS sequence"/>
</dbReference>